<dbReference type="InterPro" id="IPR000868">
    <property type="entry name" value="Isochorismatase-like_dom"/>
</dbReference>
<dbReference type="SUPFAM" id="SSF52499">
    <property type="entry name" value="Isochorismatase-like hydrolases"/>
    <property type="match status" value="1"/>
</dbReference>
<dbReference type="InterPro" id="IPR050993">
    <property type="entry name" value="Isochorismatase_domain"/>
</dbReference>
<dbReference type="EMBL" id="HACG01006838">
    <property type="protein sequence ID" value="CEK53703.1"/>
    <property type="molecule type" value="Transcribed_RNA"/>
</dbReference>
<sequence length="197" mass="22096">MASRKLGKVVVENSALFVCDVQDKFRQTVQYFPQIVNVIGRLLTSAQILEMPVIVTEQYPKGLGHTVSELNVSQYKVFPKTSFSMLVPDVQKELENYKNIKSIVLCGIEAHACIQQTVYDLIEEDYNVHVVVDACSSRSLVDRMYAFQRMKDAGAQLTTSESIILGLLRDASHPKFRQIQKLIMDVSPDSALLPGQS</sequence>
<name>A0A0B6YC41_9EUPU</name>
<feature type="domain" description="Isochorismatase-like" evidence="2">
    <location>
        <begin position="14"/>
        <end position="161"/>
    </location>
</feature>
<proteinExistence type="inferred from homology"/>
<evidence type="ECO:0000259" key="2">
    <source>
        <dbReference type="Pfam" id="PF00857"/>
    </source>
</evidence>
<reference evidence="3" key="1">
    <citation type="submission" date="2014-12" db="EMBL/GenBank/DDBJ databases">
        <title>Insight into the proteome of Arion vulgaris.</title>
        <authorList>
            <person name="Aradska J."/>
            <person name="Bulat T."/>
            <person name="Smidak R."/>
            <person name="Sarate P."/>
            <person name="Gangsoo J."/>
            <person name="Sialana F."/>
            <person name="Bilban M."/>
            <person name="Lubec G."/>
        </authorList>
    </citation>
    <scope>NUCLEOTIDE SEQUENCE</scope>
    <source>
        <tissue evidence="3">Skin</tissue>
    </source>
</reference>
<organism evidence="3">
    <name type="scientific">Arion vulgaris</name>
    <dbReference type="NCBI Taxonomy" id="1028688"/>
    <lineage>
        <taxon>Eukaryota</taxon>
        <taxon>Metazoa</taxon>
        <taxon>Spiralia</taxon>
        <taxon>Lophotrochozoa</taxon>
        <taxon>Mollusca</taxon>
        <taxon>Gastropoda</taxon>
        <taxon>Heterobranchia</taxon>
        <taxon>Euthyneura</taxon>
        <taxon>Panpulmonata</taxon>
        <taxon>Eupulmonata</taxon>
        <taxon>Stylommatophora</taxon>
        <taxon>Helicina</taxon>
        <taxon>Arionoidea</taxon>
        <taxon>Arionidae</taxon>
        <taxon>Arion</taxon>
    </lineage>
</organism>
<dbReference type="InterPro" id="IPR036380">
    <property type="entry name" value="Isochorismatase-like_sf"/>
</dbReference>
<dbReference type="PANTHER" id="PTHR14119">
    <property type="entry name" value="HYDROLASE"/>
    <property type="match status" value="1"/>
</dbReference>
<dbReference type="CDD" id="cd01012">
    <property type="entry name" value="YcaC_related"/>
    <property type="match status" value="1"/>
</dbReference>
<comment type="similarity">
    <text evidence="1">Belongs to the isochorismatase family.</text>
</comment>
<accession>A0A0B6YC41</accession>
<dbReference type="PANTHER" id="PTHR14119:SF3">
    <property type="entry name" value="ISOCHORISMATASE DOMAIN-CONTAINING PROTEIN 2"/>
    <property type="match status" value="1"/>
</dbReference>
<evidence type="ECO:0000256" key="1">
    <source>
        <dbReference type="ARBA" id="ARBA00006336"/>
    </source>
</evidence>
<dbReference type="AlphaFoldDB" id="A0A0B6YC41"/>
<dbReference type="FunFam" id="3.40.50.850:FF:000001">
    <property type="entry name" value="Isochorismatase domain-containing protein 1"/>
    <property type="match status" value="1"/>
</dbReference>
<protein>
    <recommendedName>
        <fullName evidence="2">Isochorismatase-like domain-containing protein</fullName>
    </recommendedName>
</protein>
<evidence type="ECO:0000313" key="3">
    <source>
        <dbReference type="EMBL" id="CEK53703.1"/>
    </source>
</evidence>
<dbReference type="Pfam" id="PF00857">
    <property type="entry name" value="Isochorismatase"/>
    <property type="match status" value="1"/>
</dbReference>
<gene>
    <name evidence="3" type="primary">ORF21039</name>
</gene>
<dbReference type="Gene3D" id="3.40.50.850">
    <property type="entry name" value="Isochorismatase-like"/>
    <property type="match status" value="1"/>
</dbReference>